<evidence type="ECO:0000313" key="6">
    <source>
        <dbReference type="Proteomes" id="UP001165074"/>
    </source>
</evidence>
<dbReference type="InterPro" id="IPR010982">
    <property type="entry name" value="Lambda_DNA-bd_dom_sf"/>
</dbReference>
<dbReference type="PANTHER" id="PTHR30146">
    <property type="entry name" value="LACI-RELATED TRANSCRIPTIONAL REPRESSOR"/>
    <property type="match status" value="1"/>
</dbReference>
<dbReference type="Proteomes" id="UP001165074">
    <property type="component" value="Unassembled WGS sequence"/>
</dbReference>
<dbReference type="Gene3D" id="1.10.260.40">
    <property type="entry name" value="lambda repressor-like DNA-binding domains"/>
    <property type="match status" value="1"/>
</dbReference>
<keyword evidence="1" id="KW-0805">Transcription regulation</keyword>
<evidence type="ECO:0000256" key="2">
    <source>
        <dbReference type="ARBA" id="ARBA00023125"/>
    </source>
</evidence>
<dbReference type="Pfam" id="PF00356">
    <property type="entry name" value="LacI"/>
    <property type="match status" value="1"/>
</dbReference>
<dbReference type="SUPFAM" id="SSF47413">
    <property type="entry name" value="lambda repressor-like DNA-binding domains"/>
    <property type="match status" value="1"/>
</dbReference>
<evidence type="ECO:0000313" key="5">
    <source>
        <dbReference type="EMBL" id="GLY91586.1"/>
    </source>
</evidence>
<comment type="caution">
    <text evidence="5">The sequence shown here is derived from an EMBL/GenBank/DDBJ whole genome shotgun (WGS) entry which is preliminary data.</text>
</comment>
<proteinExistence type="predicted"/>
<keyword evidence="6" id="KW-1185">Reference proteome</keyword>
<dbReference type="RefSeq" id="WP_285583262.1">
    <property type="nucleotide sequence ID" value="NZ_BSTK01000021.1"/>
</dbReference>
<keyword evidence="2" id="KW-0238">DNA-binding</keyword>
<dbReference type="PROSITE" id="PS50932">
    <property type="entry name" value="HTH_LACI_2"/>
    <property type="match status" value="1"/>
</dbReference>
<dbReference type="GO" id="GO:0000976">
    <property type="term" value="F:transcription cis-regulatory region binding"/>
    <property type="evidence" value="ECO:0007669"/>
    <property type="project" value="TreeGrafter"/>
</dbReference>
<evidence type="ECO:0000256" key="3">
    <source>
        <dbReference type="ARBA" id="ARBA00023163"/>
    </source>
</evidence>
<feature type="domain" description="HTH lacI-type" evidence="4">
    <location>
        <begin position="10"/>
        <end position="64"/>
    </location>
</feature>
<dbReference type="SUPFAM" id="SSF53822">
    <property type="entry name" value="Periplasmic binding protein-like I"/>
    <property type="match status" value="1"/>
</dbReference>
<sequence length="343" mass="36505">MGRGGDATGVTISEVAAAAGVSRQTVSNVLKAPERVAPETAARVRRAIDELGYRPNRAAQNLRQRTSRCIGLKMVSPSGVSDLFDRFLHALTEAAGAAGYHVLLFGAAGDELTTSEDLIRTGTVDALVLVDVEVGDPRLPWFTRRGIPFVCFGRPRGQSRGRFWWADVDGAHGVARAVDHLVTRGHRRVAYLGWPPGNGFGDDRRAGWEEAVRRHGLDTADLVAGSAEDVAAAAAAARTLLAGSEPPTAFACGSDTFAVGARLAGGIGPDGWPNLDVVGFDDSPAVMLMSPPMSSVRQPLDEVARRVVGLLIDRLSGAETPREGVMLRPDLVIREWRGPEPVH</sequence>
<keyword evidence="3" id="KW-0804">Transcription</keyword>
<dbReference type="EMBL" id="BSTK01000021">
    <property type="protein sequence ID" value="GLY91586.1"/>
    <property type="molecule type" value="Genomic_DNA"/>
</dbReference>
<evidence type="ECO:0000256" key="1">
    <source>
        <dbReference type="ARBA" id="ARBA00023015"/>
    </source>
</evidence>
<dbReference type="InterPro" id="IPR028082">
    <property type="entry name" value="Peripla_BP_I"/>
</dbReference>
<dbReference type="Gene3D" id="3.40.50.2300">
    <property type="match status" value="2"/>
</dbReference>
<dbReference type="InterPro" id="IPR046335">
    <property type="entry name" value="LacI/GalR-like_sensor"/>
</dbReference>
<name>A0A9W6SAV9_9ACTN</name>
<evidence type="ECO:0000259" key="4">
    <source>
        <dbReference type="PROSITE" id="PS50932"/>
    </source>
</evidence>
<dbReference type="GO" id="GO:0003700">
    <property type="term" value="F:DNA-binding transcription factor activity"/>
    <property type="evidence" value="ECO:0007669"/>
    <property type="project" value="TreeGrafter"/>
</dbReference>
<dbReference type="PROSITE" id="PS00356">
    <property type="entry name" value="HTH_LACI_1"/>
    <property type="match status" value="1"/>
</dbReference>
<reference evidence="5" key="1">
    <citation type="submission" date="2023-03" db="EMBL/GenBank/DDBJ databases">
        <title>Actinoallomurus iriomotensis NBRC 103684.</title>
        <authorList>
            <person name="Ichikawa N."/>
            <person name="Sato H."/>
            <person name="Tonouchi N."/>
        </authorList>
    </citation>
    <scope>NUCLEOTIDE SEQUENCE</scope>
    <source>
        <strain evidence="5">NBRC 103684</strain>
    </source>
</reference>
<dbReference type="Pfam" id="PF13377">
    <property type="entry name" value="Peripla_BP_3"/>
    <property type="match status" value="1"/>
</dbReference>
<dbReference type="InterPro" id="IPR000843">
    <property type="entry name" value="HTH_LacI"/>
</dbReference>
<dbReference type="PANTHER" id="PTHR30146:SF109">
    <property type="entry name" value="HTH-TYPE TRANSCRIPTIONAL REGULATOR GALS"/>
    <property type="match status" value="1"/>
</dbReference>
<dbReference type="AlphaFoldDB" id="A0A9W6SAV9"/>
<gene>
    <name evidence="5" type="ORF">Airi02_095140</name>
</gene>
<protein>
    <submittedName>
        <fullName evidence="5">Alanine racemase</fullName>
    </submittedName>
</protein>
<organism evidence="5 6">
    <name type="scientific">Actinoallomurus iriomotensis</name>
    <dbReference type="NCBI Taxonomy" id="478107"/>
    <lineage>
        <taxon>Bacteria</taxon>
        <taxon>Bacillati</taxon>
        <taxon>Actinomycetota</taxon>
        <taxon>Actinomycetes</taxon>
        <taxon>Streptosporangiales</taxon>
        <taxon>Thermomonosporaceae</taxon>
        <taxon>Actinoallomurus</taxon>
    </lineage>
</organism>
<dbReference type="CDD" id="cd01392">
    <property type="entry name" value="HTH_LacI"/>
    <property type="match status" value="1"/>
</dbReference>
<dbReference type="SMART" id="SM00354">
    <property type="entry name" value="HTH_LACI"/>
    <property type="match status" value="1"/>
</dbReference>
<accession>A0A9W6SAV9</accession>